<dbReference type="SUPFAM" id="SSF53448">
    <property type="entry name" value="Nucleotide-diphospho-sugar transferases"/>
    <property type="match status" value="1"/>
</dbReference>
<dbReference type="Proteomes" id="UP000321717">
    <property type="component" value="Unassembled WGS sequence"/>
</dbReference>
<dbReference type="PANTHER" id="PTHR43685:SF2">
    <property type="entry name" value="GLYCOSYLTRANSFERASE 2-LIKE DOMAIN-CONTAINING PROTEIN"/>
    <property type="match status" value="1"/>
</dbReference>
<keyword evidence="1" id="KW-0808">Transferase</keyword>
<protein>
    <submittedName>
        <fullName evidence="1">Glycosyl transferase</fullName>
    </submittedName>
</protein>
<evidence type="ECO:0000313" key="1">
    <source>
        <dbReference type="EMBL" id="GEO86878.1"/>
    </source>
</evidence>
<gene>
    <name evidence="1" type="ORF">RNA01_38100</name>
</gene>
<dbReference type="OrthoDB" id="8404680at2"/>
<evidence type="ECO:0000313" key="2">
    <source>
        <dbReference type="Proteomes" id="UP000321717"/>
    </source>
</evidence>
<dbReference type="AlphaFoldDB" id="A0A512HN47"/>
<comment type="caution">
    <text evidence="1">The sequence shown here is derived from an EMBL/GenBank/DDBJ whole genome shotgun (WGS) entry which is preliminary data.</text>
</comment>
<dbReference type="EMBL" id="BJZP01000025">
    <property type="protein sequence ID" value="GEO86878.1"/>
    <property type="molecule type" value="Genomic_DNA"/>
</dbReference>
<dbReference type="InterPro" id="IPR050834">
    <property type="entry name" value="Glycosyltransf_2"/>
</dbReference>
<name>A0A512HN47_9HYPH</name>
<keyword evidence="2" id="KW-1185">Reference proteome</keyword>
<organism evidence="1 2">
    <name type="scientific">Ciceribacter naphthalenivorans</name>
    <dbReference type="NCBI Taxonomy" id="1118451"/>
    <lineage>
        <taxon>Bacteria</taxon>
        <taxon>Pseudomonadati</taxon>
        <taxon>Pseudomonadota</taxon>
        <taxon>Alphaproteobacteria</taxon>
        <taxon>Hyphomicrobiales</taxon>
        <taxon>Rhizobiaceae</taxon>
        <taxon>Ciceribacter</taxon>
    </lineage>
</organism>
<dbReference type="RefSeq" id="WP_147181749.1">
    <property type="nucleotide sequence ID" value="NZ_BJZP01000025.1"/>
</dbReference>
<accession>A0A512HN47</accession>
<reference evidence="1 2" key="1">
    <citation type="submission" date="2019-07" db="EMBL/GenBank/DDBJ databases">
        <title>Whole genome shotgun sequence of Rhizobium naphthalenivorans NBRC 107585.</title>
        <authorList>
            <person name="Hosoyama A."/>
            <person name="Uohara A."/>
            <person name="Ohji S."/>
            <person name="Ichikawa N."/>
        </authorList>
    </citation>
    <scope>NUCLEOTIDE SEQUENCE [LARGE SCALE GENOMIC DNA]</scope>
    <source>
        <strain evidence="1 2">NBRC 107585</strain>
    </source>
</reference>
<sequence length="314" mass="34233">MNVSSVSPKRGALAPSAGALHLVVGIPSTGRKDILARTLRQLARQDRQPDEVVVCVCSQDDIDRNCLADLACPSRVLISSRGSCRQRNGILDAVPQADVVVFLDDDFLMTAPYLEEIEQLFSEHPDVVIATGTVIADGITGPGISLTEGIDRILAAELAADYDPDPLHAVNNGYGCNMAVRMSAVRGGNLRFDEDMPLYGWLEDVDFSRMAARHGRVVKSTRLTGVHLGTKLSRTSGARFGYSQIANPIYLARKGTMTVRHAGLQMARNVAANAAKVWRPEPWVDRKGRLRGNLRAFADLLFRRLAPGNIETMD</sequence>
<proteinExistence type="predicted"/>
<dbReference type="GO" id="GO:0016740">
    <property type="term" value="F:transferase activity"/>
    <property type="evidence" value="ECO:0007669"/>
    <property type="project" value="UniProtKB-KW"/>
</dbReference>
<dbReference type="CDD" id="cd00761">
    <property type="entry name" value="Glyco_tranf_GTA_type"/>
    <property type="match status" value="1"/>
</dbReference>
<dbReference type="Pfam" id="PF13641">
    <property type="entry name" value="Glyco_tranf_2_3"/>
    <property type="match status" value="1"/>
</dbReference>
<dbReference type="Gene3D" id="3.90.550.10">
    <property type="entry name" value="Spore Coat Polysaccharide Biosynthesis Protein SpsA, Chain A"/>
    <property type="match status" value="1"/>
</dbReference>
<dbReference type="PANTHER" id="PTHR43685">
    <property type="entry name" value="GLYCOSYLTRANSFERASE"/>
    <property type="match status" value="1"/>
</dbReference>
<dbReference type="InterPro" id="IPR029044">
    <property type="entry name" value="Nucleotide-diphossugar_trans"/>
</dbReference>